<dbReference type="GO" id="GO:0046872">
    <property type="term" value="F:metal ion binding"/>
    <property type="evidence" value="ECO:0007669"/>
    <property type="project" value="UniProtKB-KW"/>
</dbReference>
<evidence type="ECO:0000256" key="2">
    <source>
        <dbReference type="ARBA" id="ARBA00022598"/>
    </source>
</evidence>
<evidence type="ECO:0000256" key="8">
    <source>
        <dbReference type="ARBA" id="ARBA00039149"/>
    </source>
</evidence>
<protein>
    <recommendedName>
        <fullName evidence="8">7-cyano-7-deazaguanine synthase</fullName>
        <ecNumber evidence="8">6.3.4.20</ecNumber>
    </recommendedName>
</protein>
<dbReference type="AlphaFoldDB" id="A0A6M3KL22"/>
<dbReference type="GO" id="GO:0016874">
    <property type="term" value="F:ligase activity"/>
    <property type="evidence" value="ECO:0007669"/>
    <property type="project" value="UniProtKB-KW"/>
</dbReference>
<dbReference type="Gene3D" id="3.40.50.620">
    <property type="entry name" value="HUPs"/>
    <property type="match status" value="1"/>
</dbReference>
<evidence type="ECO:0000313" key="10">
    <source>
        <dbReference type="EMBL" id="QJA82324.1"/>
    </source>
</evidence>
<evidence type="ECO:0000256" key="4">
    <source>
        <dbReference type="ARBA" id="ARBA00022741"/>
    </source>
</evidence>
<keyword evidence="3" id="KW-0479">Metal-binding</keyword>
<dbReference type="InterPro" id="IPR014729">
    <property type="entry name" value="Rossmann-like_a/b/a_fold"/>
</dbReference>
<comment type="pathway">
    <text evidence="1">Purine metabolism; 7-cyano-7-deazaguanine biosynthesis.</text>
</comment>
<keyword evidence="4" id="KW-0547">Nucleotide-binding</keyword>
<evidence type="ECO:0000256" key="7">
    <source>
        <dbReference type="ARBA" id="ARBA00037993"/>
    </source>
</evidence>
<dbReference type="PANTHER" id="PTHR42914:SF1">
    <property type="entry name" value="7-CYANO-7-DEAZAGUANINE SYNTHASE"/>
    <property type="match status" value="1"/>
</dbReference>
<organism evidence="10">
    <name type="scientific">viral metagenome</name>
    <dbReference type="NCBI Taxonomy" id="1070528"/>
    <lineage>
        <taxon>unclassified sequences</taxon>
        <taxon>metagenomes</taxon>
        <taxon>organismal metagenomes</taxon>
    </lineage>
</organism>
<dbReference type="Pfam" id="PF06508">
    <property type="entry name" value="QueC"/>
    <property type="match status" value="1"/>
</dbReference>
<evidence type="ECO:0000256" key="9">
    <source>
        <dbReference type="ARBA" id="ARBA00047890"/>
    </source>
</evidence>
<evidence type="ECO:0000256" key="6">
    <source>
        <dbReference type="ARBA" id="ARBA00022840"/>
    </source>
</evidence>
<evidence type="ECO:0000256" key="3">
    <source>
        <dbReference type="ARBA" id="ARBA00022723"/>
    </source>
</evidence>
<dbReference type="EMBL" id="MT142484">
    <property type="protein sequence ID" value="QJA82324.1"/>
    <property type="molecule type" value="Genomic_DNA"/>
</dbReference>
<gene>
    <name evidence="10" type="ORF">MM415A00428_0042</name>
</gene>
<evidence type="ECO:0000256" key="1">
    <source>
        <dbReference type="ARBA" id="ARBA00005061"/>
    </source>
</evidence>
<keyword evidence="6" id="KW-0067">ATP-binding</keyword>
<proteinExistence type="inferred from homology"/>
<dbReference type="GO" id="GO:0005524">
    <property type="term" value="F:ATP binding"/>
    <property type="evidence" value="ECO:0007669"/>
    <property type="project" value="UniProtKB-KW"/>
</dbReference>
<name>A0A6M3KL22_9ZZZZ</name>
<dbReference type="EC" id="6.3.4.20" evidence="8"/>
<comment type="similarity">
    <text evidence="7">Belongs to the QueC family.</text>
</comment>
<dbReference type="PANTHER" id="PTHR42914">
    <property type="entry name" value="7-CYANO-7-DEAZAGUANINE SYNTHASE"/>
    <property type="match status" value="1"/>
</dbReference>
<comment type="catalytic activity">
    <reaction evidence="9">
        <text>7-carboxy-7-carbaguanine + NH4(+) + 2 ATP = 7-cyano-7-carbaguanine + 2 AMP + 2 diphosphate + 2 H(+)</text>
        <dbReference type="Rhea" id="RHEA:27982"/>
        <dbReference type="ChEBI" id="CHEBI:15378"/>
        <dbReference type="ChEBI" id="CHEBI:28938"/>
        <dbReference type="ChEBI" id="CHEBI:30616"/>
        <dbReference type="ChEBI" id="CHEBI:33019"/>
        <dbReference type="ChEBI" id="CHEBI:45075"/>
        <dbReference type="ChEBI" id="CHEBI:61036"/>
        <dbReference type="ChEBI" id="CHEBI:456215"/>
        <dbReference type="EC" id="6.3.4.20"/>
    </reaction>
</comment>
<accession>A0A6M3KL22</accession>
<evidence type="ECO:0000256" key="5">
    <source>
        <dbReference type="ARBA" id="ARBA00022833"/>
    </source>
</evidence>
<keyword evidence="2" id="KW-0436">Ligase</keyword>
<reference evidence="10" key="1">
    <citation type="submission" date="2020-03" db="EMBL/GenBank/DDBJ databases">
        <title>The deep terrestrial virosphere.</title>
        <authorList>
            <person name="Holmfeldt K."/>
            <person name="Nilsson E."/>
            <person name="Simone D."/>
            <person name="Lopez-Fernandez M."/>
            <person name="Wu X."/>
            <person name="de Brujin I."/>
            <person name="Lundin D."/>
            <person name="Andersson A."/>
            <person name="Bertilsson S."/>
            <person name="Dopson M."/>
        </authorList>
    </citation>
    <scope>NUCLEOTIDE SEQUENCE</scope>
    <source>
        <strain evidence="10">MM415A00428</strain>
    </source>
</reference>
<sequence>MKQGKLLLYSGGMDSFIAWEYLNRPATLYVDLQHRYAKQEMDAIIDTIPWTIIDKRLSLKDQEDKDAHIPMRNAFLLMIASFYNNDIVLVVQKGEMIIPDRSDKFFQSFGSWLSWMNNTTMKISTPFADMTKTQMVTWYLDSNLPIEMLLRTRSCFSNTSTPCGACAACFRRWVALQNNGLHENYLLPMLQWDGVKEYVTKMEQGKYNEMRTKETMQALEKAQYFR</sequence>
<dbReference type="InterPro" id="IPR018317">
    <property type="entry name" value="QueC"/>
</dbReference>
<keyword evidence="5" id="KW-0862">Zinc</keyword>
<dbReference type="SUPFAM" id="SSF52402">
    <property type="entry name" value="Adenine nucleotide alpha hydrolases-like"/>
    <property type="match status" value="1"/>
</dbReference>